<organism evidence="2 3">
    <name type="scientific">Methylocystis iwaonis</name>
    <dbReference type="NCBI Taxonomy" id="2885079"/>
    <lineage>
        <taxon>Bacteria</taxon>
        <taxon>Pseudomonadati</taxon>
        <taxon>Pseudomonadota</taxon>
        <taxon>Alphaproteobacteria</taxon>
        <taxon>Hyphomicrobiales</taxon>
        <taxon>Methylocystaceae</taxon>
        <taxon>Methylocystis</taxon>
    </lineage>
</organism>
<dbReference type="SUPFAM" id="SSF53098">
    <property type="entry name" value="Ribonuclease H-like"/>
    <property type="match status" value="1"/>
</dbReference>
<dbReference type="InterPro" id="IPR014737">
    <property type="entry name" value="Transposase_Tn5-like_C"/>
</dbReference>
<dbReference type="Proteomes" id="UP001317629">
    <property type="component" value="Chromosome"/>
</dbReference>
<accession>A0ABM8ED30</accession>
<dbReference type="EMBL" id="AP027142">
    <property type="protein sequence ID" value="BDV33630.1"/>
    <property type="molecule type" value="Genomic_DNA"/>
</dbReference>
<protein>
    <submittedName>
        <fullName evidence="2">Transposase</fullName>
    </submittedName>
</protein>
<gene>
    <name evidence="1" type="ORF">SS37A_11590</name>
    <name evidence="2" type="ORF">SS37A_34550</name>
</gene>
<dbReference type="NCBIfam" id="NF033590">
    <property type="entry name" value="transpos_IS4_3"/>
    <property type="match status" value="1"/>
</dbReference>
<evidence type="ECO:0000313" key="3">
    <source>
        <dbReference type="Proteomes" id="UP001317629"/>
    </source>
</evidence>
<reference evidence="2 3" key="1">
    <citation type="journal article" date="2023" name="Int. J. Syst. Evol. Microbiol.">
        <title>Methylocystis iwaonis sp. nov., a type II methane-oxidizing bacterium from surface soil of a rice paddy field in Japan, and emended description of the genus Methylocystis (ex Whittenbury et al. 1970) Bowman et al. 1993.</title>
        <authorList>
            <person name="Kaise H."/>
            <person name="Sawadogo J.B."/>
            <person name="Alam M.S."/>
            <person name="Ueno C."/>
            <person name="Dianou D."/>
            <person name="Shinjo R."/>
            <person name="Asakawa S."/>
        </authorList>
    </citation>
    <scope>NUCLEOTIDE SEQUENCE [LARGE SCALE GENOMIC DNA]</scope>
    <source>
        <strain evidence="2 3">SS37A-Re</strain>
    </source>
</reference>
<name>A0ABM8ED30_9HYPH</name>
<dbReference type="EMBL" id="AP027142">
    <property type="protein sequence ID" value="BDV35926.1"/>
    <property type="molecule type" value="Genomic_DNA"/>
</dbReference>
<dbReference type="PANTHER" id="PTHR37319:SF1">
    <property type="entry name" value="TRANSPOSASE TN5 DIMERISATION DOMAIN-CONTAINING PROTEIN"/>
    <property type="match status" value="1"/>
</dbReference>
<keyword evidence="3" id="KW-1185">Reference proteome</keyword>
<dbReference type="Gene3D" id="3.90.350.10">
    <property type="entry name" value="Transposase Inhibitor Protein From Tn5, Chain A, domain 1"/>
    <property type="match status" value="1"/>
</dbReference>
<dbReference type="InterPro" id="IPR012337">
    <property type="entry name" value="RNaseH-like_sf"/>
</dbReference>
<evidence type="ECO:0000313" key="1">
    <source>
        <dbReference type="EMBL" id="BDV33630.1"/>
    </source>
</evidence>
<evidence type="ECO:0000313" key="2">
    <source>
        <dbReference type="EMBL" id="BDV35926.1"/>
    </source>
</evidence>
<dbReference type="Gene3D" id="1.10.740.10">
    <property type="entry name" value="Transferase Inhibitor Protein From Tn5, Chain"/>
    <property type="match status" value="1"/>
</dbReference>
<dbReference type="InterPro" id="IPR054836">
    <property type="entry name" value="Tn5_transposase"/>
</dbReference>
<proteinExistence type="predicted"/>
<sequence>MLATAAAQTGGRVAGRKLLVLQDTSELNFSGHAASKRGFGTVGNGADIGFFIHPQLVVDALTGGIIGLAGASVINRTDGAATDRRKRGPDEKESRRWLAGAQTAGAVLGAAEEITVVADRESDIYDEFARRPANVHLLTRVAQDRALANGSRLFAFARALPEAMRYEIEVPAKGARAARKAVVSLSFGKAAIARPLTADKALAPSVTLSLVDVREIDPPAGEAPVHWLLSTTHAVDSVEDARRMVFWYRRRWLIEQMFRTLKGQCLRVEESQIIEMEPLAKLTVAAMIAAARVLQLVQARDGATGQTLADAFEEADAPLIEALTAKLEGKTEKQKNPHAKGTLARAAWVIGRLGGWSGYVGGGYKPPGPKTMYDGLVEYDAIRRGWTIARLVRLP</sequence>
<dbReference type="PANTHER" id="PTHR37319">
    <property type="entry name" value="TRANSPOSASE"/>
    <property type="match status" value="1"/>
</dbReference>
<dbReference type="InterPro" id="IPR047768">
    <property type="entry name" value="Tn5p-like"/>
</dbReference>